<reference evidence="2 3" key="1">
    <citation type="journal article" date="2021" name="Elife">
        <title>Chloroplast acquisition without the gene transfer in kleptoplastic sea slugs, Plakobranchus ocellatus.</title>
        <authorList>
            <person name="Maeda T."/>
            <person name="Takahashi S."/>
            <person name="Yoshida T."/>
            <person name="Shimamura S."/>
            <person name="Takaki Y."/>
            <person name="Nagai Y."/>
            <person name="Toyoda A."/>
            <person name="Suzuki Y."/>
            <person name="Arimoto A."/>
            <person name="Ishii H."/>
            <person name="Satoh N."/>
            <person name="Nishiyama T."/>
            <person name="Hasebe M."/>
            <person name="Maruyama T."/>
            <person name="Minagawa J."/>
            <person name="Obokata J."/>
            <person name="Shigenobu S."/>
        </authorList>
    </citation>
    <scope>NUCLEOTIDE SEQUENCE [LARGE SCALE GENOMIC DNA]</scope>
</reference>
<dbReference type="GO" id="GO:0004519">
    <property type="term" value="F:endonuclease activity"/>
    <property type="evidence" value="ECO:0007669"/>
    <property type="project" value="UniProtKB-KW"/>
</dbReference>
<keyword evidence="3" id="KW-1185">Reference proteome</keyword>
<keyword evidence="2" id="KW-0540">Nuclease</keyword>
<accession>A0AAV4IZX1</accession>
<feature type="region of interest" description="Disordered" evidence="1">
    <location>
        <begin position="72"/>
        <end position="91"/>
    </location>
</feature>
<name>A0AAV4IZX1_9GAST</name>
<gene>
    <name evidence="2" type="ORF">ElyMa_001454200</name>
</gene>
<dbReference type="Proteomes" id="UP000762676">
    <property type="component" value="Unassembled WGS sequence"/>
</dbReference>
<keyword evidence="2" id="KW-0378">Hydrolase</keyword>
<dbReference type="AlphaFoldDB" id="A0AAV4IZX1"/>
<comment type="caution">
    <text evidence="2">The sequence shown here is derived from an EMBL/GenBank/DDBJ whole genome shotgun (WGS) entry which is preliminary data.</text>
</comment>
<evidence type="ECO:0000256" key="1">
    <source>
        <dbReference type="SAM" id="MobiDB-lite"/>
    </source>
</evidence>
<protein>
    <submittedName>
        <fullName evidence="2">Endonuclease-reverse transcriptase</fullName>
    </submittedName>
</protein>
<evidence type="ECO:0000313" key="2">
    <source>
        <dbReference type="EMBL" id="GFS15661.1"/>
    </source>
</evidence>
<proteinExistence type="predicted"/>
<organism evidence="2 3">
    <name type="scientific">Elysia marginata</name>
    <dbReference type="NCBI Taxonomy" id="1093978"/>
    <lineage>
        <taxon>Eukaryota</taxon>
        <taxon>Metazoa</taxon>
        <taxon>Spiralia</taxon>
        <taxon>Lophotrochozoa</taxon>
        <taxon>Mollusca</taxon>
        <taxon>Gastropoda</taxon>
        <taxon>Heterobranchia</taxon>
        <taxon>Euthyneura</taxon>
        <taxon>Panpulmonata</taxon>
        <taxon>Sacoglossa</taxon>
        <taxon>Placobranchoidea</taxon>
        <taxon>Plakobranchidae</taxon>
        <taxon>Elysia</taxon>
    </lineage>
</organism>
<evidence type="ECO:0000313" key="3">
    <source>
        <dbReference type="Proteomes" id="UP000762676"/>
    </source>
</evidence>
<dbReference type="EMBL" id="BMAT01002863">
    <property type="protein sequence ID" value="GFS15661.1"/>
    <property type="molecule type" value="Genomic_DNA"/>
</dbReference>
<feature type="compositionally biased region" description="Polar residues" evidence="1">
    <location>
        <begin position="74"/>
        <end position="84"/>
    </location>
</feature>
<keyword evidence="2" id="KW-0255">Endonuclease</keyword>
<sequence length="91" mass="10014">MVKGKMGLFGHTTRNSCPLTREIIQGNMESSRESGRSKTTYMNSINGWTGGSTAESFHMALNRGSWERKKLAGTASSNCPNSRVFSHDSKQ</sequence>